<gene>
    <name evidence="1" type="ORF">CIK91_06420</name>
</gene>
<evidence type="ECO:0000313" key="2">
    <source>
        <dbReference type="Proteomes" id="UP000216189"/>
    </source>
</evidence>
<dbReference type="RefSeq" id="WP_094448389.1">
    <property type="nucleotide sequence ID" value="NZ_NPJF01000027.1"/>
</dbReference>
<reference evidence="1 2" key="1">
    <citation type="submission" date="2017-08" db="EMBL/GenBank/DDBJ databases">
        <title>Comparative genomics of non-oral Prevotella species.</title>
        <authorList>
            <person name="Accetto T."/>
            <person name="Nograsek B."/>
            <person name="Avgustin G."/>
        </authorList>
    </citation>
    <scope>NUCLEOTIDE SEQUENCE [LARGE SCALE GENOMIC DNA]</scope>
    <source>
        <strain evidence="1 2">TC1-1</strain>
    </source>
</reference>
<protein>
    <recommendedName>
        <fullName evidence="3">6-bladed beta-propeller</fullName>
    </recommendedName>
</protein>
<name>A0ABX4EKD5_SEGBR</name>
<organism evidence="1 2">
    <name type="scientific">Segatella bryantii</name>
    <name type="common">Prevotella bryantii</name>
    <dbReference type="NCBI Taxonomy" id="77095"/>
    <lineage>
        <taxon>Bacteria</taxon>
        <taxon>Pseudomonadati</taxon>
        <taxon>Bacteroidota</taxon>
        <taxon>Bacteroidia</taxon>
        <taxon>Bacteroidales</taxon>
        <taxon>Prevotellaceae</taxon>
        <taxon>Segatella</taxon>
    </lineage>
</organism>
<accession>A0ABX4EKD5</accession>
<comment type="caution">
    <text evidence="1">The sequence shown here is derived from an EMBL/GenBank/DDBJ whole genome shotgun (WGS) entry which is preliminary data.</text>
</comment>
<dbReference type="Pfam" id="PF17170">
    <property type="entry name" value="DUF5128"/>
    <property type="match status" value="1"/>
</dbReference>
<dbReference type="EMBL" id="NPJF01000027">
    <property type="protein sequence ID" value="OYP55532.1"/>
    <property type="molecule type" value="Genomic_DNA"/>
</dbReference>
<evidence type="ECO:0000313" key="1">
    <source>
        <dbReference type="EMBL" id="OYP55532.1"/>
    </source>
</evidence>
<proteinExistence type="predicted"/>
<evidence type="ECO:0008006" key="3">
    <source>
        <dbReference type="Google" id="ProtNLM"/>
    </source>
</evidence>
<sequence length="396" mass="46167">MTKYINVIFLICICLTSCNTKPDCYVDYDHLKELKRLTCKVENIDLSNSKVLTEQDFMHNYVTEPNYIQLDNSVPLGQIEKIRKYNNNFYILSNDKIYIFNGKGKYLKTIDYKGHGRNEYIVLRDFQILPKENIILGIDDREKKIFKFSLRTGKCLGTMDEIVASPFARKIGKYYIHSLLYGNDANLEDSHLIVVTDGKKTIAKLFSMPPITENAFVENNLYEHGHYATFIPLYSDTVYCINDNLTYYPKYVVKQKKSIWSKKNESIKYQQVSDMLKTQSYTYLSPGMFMEAKHGIILGLSIGNNYGLSNKHYLYDKVKRNIYEIQTGIFKEKTDQVFPTFLSFTADNSFYGYYQDISVYKFLLDSNLLKKGKLYNIIKNSKKGDNPVLVEFKLKN</sequence>
<dbReference type="Proteomes" id="UP000216189">
    <property type="component" value="Unassembled WGS sequence"/>
</dbReference>
<keyword evidence="2" id="KW-1185">Reference proteome</keyword>